<feature type="transmembrane region" description="Helical" evidence="8">
    <location>
        <begin position="133"/>
        <end position="151"/>
    </location>
</feature>
<keyword evidence="5 12" id="KW-0067">ATP-binding</keyword>
<dbReference type="PANTHER" id="PTHR11384">
    <property type="entry name" value="ATP-BINDING CASSETTE, SUB-FAMILY D MEMBER"/>
    <property type="match status" value="1"/>
</dbReference>
<comment type="similarity">
    <text evidence="1">Belongs to the ABC transporter superfamily. ABCD family. Peroxisomal fatty acyl CoA transporter (TC 3.A.1.203) subfamily.</text>
</comment>
<feature type="transmembrane region" description="Helical" evidence="8">
    <location>
        <begin position="208"/>
        <end position="226"/>
    </location>
</feature>
<dbReference type="PROSITE" id="PS50893">
    <property type="entry name" value="ABC_TRANSPORTER_2"/>
    <property type="match status" value="1"/>
</dbReference>
<protein>
    <submittedName>
        <fullName evidence="12">ATP-binding cassette sub-family D</fullName>
    </submittedName>
</protein>
<dbReference type="EMBL" id="JBBJCI010000142">
    <property type="protein sequence ID" value="KAK7242479.1"/>
    <property type="molecule type" value="Genomic_DNA"/>
</dbReference>
<dbReference type="PANTHER" id="PTHR11384:SF59">
    <property type="entry name" value="LYSOSOMAL COBALAMIN TRANSPORTER ABCD4"/>
    <property type="match status" value="1"/>
</dbReference>
<dbReference type="SUPFAM" id="SSF90123">
    <property type="entry name" value="ABC transporter transmembrane region"/>
    <property type="match status" value="1"/>
</dbReference>
<evidence type="ECO:0000259" key="10">
    <source>
        <dbReference type="PROSITE" id="PS50893"/>
    </source>
</evidence>
<proteinExistence type="inferred from homology"/>
<keyword evidence="6 8" id="KW-1133">Transmembrane helix</keyword>
<keyword evidence="7 8" id="KW-0472">Membrane</keyword>
<feature type="transmembrane region" description="Helical" evidence="8">
    <location>
        <begin position="233"/>
        <end position="252"/>
    </location>
</feature>
<feature type="transmembrane region" description="Helical" evidence="8">
    <location>
        <begin position="90"/>
        <end position="112"/>
    </location>
</feature>
<feature type="signal peptide" evidence="9">
    <location>
        <begin position="1"/>
        <end position="19"/>
    </location>
</feature>
<evidence type="ECO:0000256" key="3">
    <source>
        <dbReference type="ARBA" id="ARBA00022692"/>
    </source>
</evidence>
<dbReference type="InterPro" id="IPR003439">
    <property type="entry name" value="ABC_transporter-like_ATP-bd"/>
</dbReference>
<dbReference type="InterPro" id="IPR003593">
    <property type="entry name" value="AAA+_ATPase"/>
</dbReference>
<evidence type="ECO:0000256" key="4">
    <source>
        <dbReference type="ARBA" id="ARBA00022741"/>
    </source>
</evidence>
<evidence type="ECO:0000259" key="11">
    <source>
        <dbReference type="PROSITE" id="PS50929"/>
    </source>
</evidence>
<dbReference type="InterPro" id="IPR017871">
    <property type="entry name" value="ABC_transporter-like_CS"/>
</dbReference>
<evidence type="ECO:0000256" key="8">
    <source>
        <dbReference type="SAM" id="Phobius"/>
    </source>
</evidence>
<evidence type="ECO:0000256" key="2">
    <source>
        <dbReference type="ARBA" id="ARBA00022448"/>
    </source>
</evidence>
<dbReference type="CDD" id="cd03223">
    <property type="entry name" value="ABCD_peroxisomal_ALDP"/>
    <property type="match status" value="1"/>
</dbReference>
<evidence type="ECO:0000313" key="13">
    <source>
        <dbReference type="Proteomes" id="UP001363151"/>
    </source>
</evidence>
<feature type="domain" description="ABC transmembrane type-1" evidence="11">
    <location>
        <begin position="94"/>
        <end position="367"/>
    </location>
</feature>
<accession>A0ABR1G1F5</accession>
<evidence type="ECO:0000256" key="1">
    <source>
        <dbReference type="ARBA" id="ARBA00008575"/>
    </source>
</evidence>
<keyword evidence="4" id="KW-0547">Nucleotide-binding</keyword>
<keyword evidence="2" id="KW-0813">Transport</keyword>
<dbReference type="InterPro" id="IPR027417">
    <property type="entry name" value="P-loop_NTPase"/>
</dbReference>
<dbReference type="Proteomes" id="UP001363151">
    <property type="component" value="Unassembled WGS sequence"/>
</dbReference>
<dbReference type="PROSITE" id="PS50929">
    <property type="entry name" value="ABC_TM1F"/>
    <property type="match status" value="1"/>
</dbReference>
<feature type="chain" id="PRO_5046067212" evidence="9">
    <location>
        <begin position="20"/>
        <end position="643"/>
    </location>
</feature>
<dbReference type="PROSITE" id="PS00211">
    <property type="entry name" value="ABC_TRANSPORTER_1"/>
    <property type="match status" value="1"/>
</dbReference>
<name>A0ABR1G1F5_AURAN</name>
<dbReference type="Pfam" id="PF00005">
    <property type="entry name" value="ABC_tran"/>
    <property type="match status" value="1"/>
</dbReference>
<organism evidence="12 13">
    <name type="scientific">Aureococcus anophagefferens</name>
    <name type="common">Harmful bloom alga</name>
    <dbReference type="NCBI Taxonomy" id="44056"/>
    <lineage>
        <taxon>Eukaryota</taxon>
        <taxon>Sar</taxon>
        <taxon>Stramenopiles</taxon>
        <taxon>Ochrophyta</taxon>
        <taxon>Pelagophyceae</taxon>
        <taxon>Pelagomonadales</taxon>
        <taxon>Pelagomonadaceae</taxon>
        <taxon>Aureococcus</taxon>
    </lineage>
</organism>
<evidence type="ECO:0000313" key="12">
    <source>
        <dbReference type="EMBL" id="KAK7242479.1"/>
    </source>
</evidence>
<dbReference type="InterPro" id="IPR025662">
    <property type="entry name" value="Sigma_54_int_dom_ATP-bd_1"/>
</dbReference>
<dbReference type="InterPro" id="IPR050835">
    <property type="entry name" value="ABC_transporter_sub-D"/>
</dbReference>
<dbReference type="SUPFAM" id="SSF52540">
    <property type="entry name" value="P-loop containing nucleoside triphosphate hydrolases"/>
    <property type="match status" value="1"/>
</dbReference>
<dbReference type="SMART" id="SM00382">
    <property type="entry name" value="AAA"/>
    <property type="match status" value="1"/>
</dbReference>
<sequence length="643" mass="70205">MMARSHAVLLLAICVPALGLVAPPRRGIAPSRSTIPVARRGAFAARAPVLFASDGDDAVVEAPDIPVQERLRLFWRLATPYFKEADGAKLQFGLLLALVLAQSSISVIFSFVGRDFYSALSAKDQAVFAEKTLYYAVGLAVATPLTVLYKFQRQRLALNWREWMTTELARQYYSDQAYYKVELERDIDNPDQRLTEDVTAFTKVSLDFFITLMTAAIDLVSFSGILYSIYPNLFYAIFVYAGVGSFTTVQLGKTLVGQNAEQLLREAGPNSNLQLDFNGEQQEEAEVTDRLGKAVENKRGILGTQRNLEFFTTAYTYLIQILPVLVVSPLYFAGTIELGVITQSTGAFNHVLNDLSIIVNQFEGISSFSAGLNRLSTFVERMESFRGANATATFRLGGEDDDHGADDDVARVENSEVADGALRLEGLSLSTPDGQRELFRDVSVRVDRGEHLLIMGDSGTGKSSMLRAVAGLWDRGSGAVVRPPAADTMFLPQRPYCTLGSLRQQLVYPSTVAASPAGGDDGALLGALRAVQLGRIADSVDLDDVRDWGDELSLGEQQRLSFARVLVNRPALAILDEATSALDLNNEAVMYGELGKIPGITYVSVGHRPSLLAHHENRLRLLGVGETPNFEVEKIVKEGEVGV</sequence>
<evidence type="ECO:0000256" key="6">
    <source>
        <dbReference type="ARBA" id="ARBA00022989"/>
    </source>
</evidence>
<dbReference type="GO" id="GO:0005524">
    <property type="term" value="F:ATP binding"/>
    <property type="evidence" value="ECO:0007669"/>
    <property type="project" value="UniProtKB-KW"/>
</dbReference>
<evidence type="ECO:0000256" key="9">
    <source>
        <dbReference type="SAM" id="SignalP"/>
    </source>
</evidence>
<dbReference type="PROSITE" id="PS00675">
    <property type="entry name" value="SIGMA54_INTERACT_1"/>
    <property type="match status" value="1"/>
</dbReference>
<dbReference type="InterPro" id="IPR036640">
    <property type="entry name" value="ABC1_TM_sf"/>
</dbReference>
<dbReference type="InterPro" id="IPR011527">
    <property type="entry name" value="ABC1_TM_dom"/>
</dbReference>
<feature type="domain" description="ABC transporter" evidence="10">
    <location>
        <begin position="422"/>
        <end position="643"/>
    </location>
</feature>
<keyword evidence="9" id="KW-0732">Signal</keyword>
<dbReference type="Gene3D" id="1.20.1560.10">
    <property type="entry name" value="ABC transporter type 1, transmembrane domain"/>
    <property type="match status" value="1"/>
</dbReference>
<keyword evidence="13" id="KW-1185">Reference proteome</keyword>
<dbReference type="Pfam" id="PF06472">
    <property type="entry name" value="ABC_membrane_2"/>
    <property type="match status" value="1"/>
</dbReference>
<gene>
    <name evidence="12" type="ORF">SO694_00017152</name>
</gene>
<reference evidence="12 13" key="1">
    <citation type="submission" date="2024-03" db="EMBL/GenBank/DDBJ databases">
        <title>Aureococcus anophagefferens CCMP1851 and Kratosvirus quantuckense: Draft genome of a second virus-susceptible host strain in the model system.</title>
        <authorList>
            <person name="Chase E."/>
            <person name="Truchon A.R."/>
            <person name="Schepens W."/>
            <person name="Wilhelm S.W."/>
        </authorList>
    </citation>
    <scope>NUCLEOTIDE SEQUENCE [LARGE SCALE GENOMIC DNA]</scope>
    <source>
        <strain evidence="12 13">CCMP1851</strain>
    </source>
</reference>
<evidence type="ECO:0000256" key="5">
    <source>
        <dbReference type="ARBA" id="ARBA00022840"/>
    </source>
</evidence>
<keyword evidence="3 8" id="KW-0812">Transmembrane</keyword>
<dbReference type="Gene3D" id="3.40.50.300">
    <property type="entry name" value="P-loop containing nucleotide triphosphate hydrolases"/>
    <property type="match status" value="1"/>
</dbReference>
<evidence type="ECO:0000256" key="7">
    <source>
        <dbReference type="ARBA" id="ARBA00023136"/>
    </source>
</evidence>
<comment type="caution">
    <text evidence="12">The sequence shown here is derived from an EMBL/GenBank/DDBJ whole genome shotgun (WGS) entry which is preliminary data.</text>
</comment>